<sequence>MSTGRVGFQKNGEMQTEIKQKDNMREIIAILLCVLALTGCASSHNSESQQQAQTVRLLELQRQELIKEVNEMTMQRNLVKLKDGNILPGCWPEAVRKLKPVAVYHHMANVVIVLRKDGPSEEGYYVVPGISSWFPFQETDASMPGWSWKPVGDPFSGHSIFAYTRRKLEGA</sequence>
<evidence type="ECO:0000313" key="1">
    <source>
        <dbReference type="EMBL" id="EEF63220.1"/>
    </source>
</evidence>
<comment type="caution">
    <text evidence="1">The sequence shown here is derived from an EMBL/GenBank/DDBJ whole genome shotgun (WGS) entry which is preliminary data.</text>
</comment>
<dbReference type="STRING" id="320771.Cflav_PD5855"/>
<evidence type="ECO:0008006" key="3">
    <source>
        <dbReference type="Google" id="ProtNLM"/>
    </source>
</evidence>
<gene>
    <name evidence="1" type="ORF">Cflav_PD5855</name>
</gene>
<keyword evidence="2" id="KW-1185">Reference proteome</keyword>
<proteinExistence type="predicted"/>
<evidence type="ECO:0000313" key="2">
    <source>
        <dbReference type="Proteomes" id="UP000003688"/>
    </source>
</evidence>
<organism evidence="1 2">
    <name type="scientific">Pedosphaera parvula (strain Ellin514)</name>
    <dbReference type="NCBI Taxonomy" id="320771"/>
    <lineage>
        <taxon>Bacteria</taxon>
        <taxon>Pseudomonadati</taxon>
        <taxon>Verrucomicrobiota</taxon>
        <taxon>Pedosphaerae</taxon>
        <taxon>Pedosphaerales</taxon>
        <taxon>Pedosphaeraceae</taxon>
        <taxon>Pedosphaera</taxon>
    </lineage>
</organism>
<protein>
    <recommendedName>
        <fullName evidence="3">Lipoprotein</fullName>
    </recommendedName>
</protein>
<accession>B9X9P9</accession>
<dbReference type="Proteomes" id="UP000003688">
    <property type="component" value="Unassembled WGS sequence"/>
</dbReference>
<reference evidence="1 2" key="1">
    <citation type="journal article" date="2011" name="J. Bacteriol.">
        <title>Genome sequence of 'Pedosphaera parvula' Ellin514, an aerobic Verrucomicrobial isolate from pasture soil.</title>
        <authorList>
            <person name="Kant R."/>
            <person name="van Passel M.W."/>
            <person name="Sangwan P."/>
            <person name="Palva A."/>
            <person name="Lucas S."/>
            <person name="Copeland A."/>
            <person name="Lapidus A."/>
            <person name="Glavina Del Rio T."/>
            <person name="Dalin E."/>
            <person name="Tice H."/>
            <person name="Bruce D."/>
            <person name="Goodwin L."/>
            <person name="Pitluck S."/>
            <person name="Chertkov O."/>
            <person name="Larimer F.W."/>
            <person name="Land M.L."/>
            <person name="Hauser L."/>
            <person name="Brettin T.S."/>
            <person name="Detter J.C."/>
            <person name="Han S."/>
            <person name="de Vos W.M."/>
            <person name="Janssen P.H."/>
            <person name="Smidt H."/>
        </authorList>
    </citation>
    <scope>NUCLEOTIDE SEQUENCE [LARGE SCALE GENOMIC DNA]</scope>
    <source>
        <strain evidence="1 2">Ellin514</strain>
    </source>
</reference>
<name>B9X9P9_PEDPL</name>
<dbReference type="AlphaFoldDB" id="B9X9P9"/>
<dbReference type="EMBL" id="ABOX02000001">
    <property type="protein sequence ID" value="EEF63220.1"/>
    <property type="molecule type" value="Genomic_DNA"/>
</dbReference>